<comment type="caution">
    <text evidence="2">The sequence shown here is derived from an EMBL/GenBank/DDBJ whole genome shotgun (WGS) entry which is preliminary data.</text>
</comment>
<organism evidence="2 3">
    <name type="scientific">Motilimonas pumila</name>
    <dbReference type="NCBI Taxonomy" id="2303987"/>
    <lineage>
        <taxon>Bacteria</taxon>
        <taxon>Pseudomonadati</taxon>
        <taxon>Pseudomonadota</taxon>
        <taxon>Gammaproteobacteria</taxon>
        <taxon>Alteromonadales</taxon>
        <taxon>Alteromonadales genera incertae sedis</taxon>
        <taxon>Motilimonas</taxon>
    </lineage>
</organism>
<dbReference type="RefSeq" id="WP_119909039.1">
    <property type="nucleotide sequence ID" value="NZ_QZCH01000001.1"/>
</dbReference>
<keyword evidence="3" id="KW-1185">Reference proteome</keyword>
<protein>
    <recommendedName>
        <fullName evidence="1">ABM domain-containing protein</fullName>
    </recommendedName>
</protein>
<evidence type="ECO:0000313" key="3">
    <source>
        <dbReference type="Proteomes" id="UP000283255"/>
    </source>
</evidence>
<feature type="domain" description="ABM" evidence="1">
    <location>
        <begin position="1"/>
        <end position="68"/>
    </location>
</feature>
<dbReference type="InterPro" id="IPR011008">
    <property type="entry name" value="Dimeric_a/b-barrel"/>
</dbReference>
<dbReference type="Pfam" id="PF03992">
    <property type="entry name" value="ABM"/>
    <property type="match status" value="1"/>
</dbReference>
<name>A0A418YKK8_9GAMM</name>
<dbReference type="OrthoDB" id="6105906at2"/>
<evidence type="ECO:0000313" key="2">
    <source>
        <dbReference type="EMBL" id="RJG51515.1"/>
    </source>
</evidence>
<sequence length="108" mass="12618">MFIVLYRWQLKPEQVKEFKEGWSEIVHRNIEKYGALGSRLHRASDGSWYSYSQWNNRSCWQSAFNMDDSNQLARQKMANAIIKSYEPVTMAPSLNHLLSDEMVTPAFG</sequence>
<reference evidence="2 3" key="2">
    <citation type="submission" date="2019-01" db="EMBL/GenBank/DDBJ databases">
        <title>Motilimonas pumilus sp. nov., isolated from the gut of sea cucumber (Apostichopus japonicus).</title>
        <authorList>
            <person name="Wang F.-Q."/>
            <person name="Ren L.-H."/>
            <person name="Lin Y.-W."/>
            <person name="Sun G.-H."/>
            <person name="Du Z.-J."/>
            <person name="Zhao J.-X."/>
            <person name="Liu X.-J."/>
            <person name="Liu L.-J."/>
        </authorList>
    </citation>
    <scope>NUCLEOTIDE SEQUENCE [LARGE SCALE GENOMIC DNA]</scope>
    <source>
        <strain evidence="2 3">PLHSC7-2</strain>
    </source>
</reference>
<dbReference type="EMBL" id="QZCH01000001">
    <property type="protein sequence ID" value="RJG51515.1"/>
    <property type="molecule type" value="Genomic_DNA"/>
</dbReference>
<dbReference type="SUPFAM" id="SSF54909">
    <property type="entry name" value="Dimeric alpha+beta barrel"/>
    <property type="match status" value="1"/>
</dbReference>
<dbReference type="AlphaFoldDB" id="A0A418YKK8"/>
<reference evidence="2 3" key="1">
    <citation type="submission" date="2018-09" db="EMBL/GenBank/DDBJ databases">
        <authorList>
            <person name="Wang F."/>
        </authorList>
    </citation>
    <scope>NUCLEOTIDE SEQUENCE [LARGE SCALE GENOMIC DNA]</scope>
    <source>
        <strain evidence="2 3">PLHSC7-2</strain>
    </source>
</reference>
<evidence type="ECO:0000259" key="1">
    <source>
        <dbReference type="Pfam" id="PF03992"/>
    </source>
</evidence>
<dbReference type="Proteomes" id="UP000283255">
    <property type="component" value="Unassembled WGS sequence"/>
</dbReference>
<accession>A0A418YKK8</accession>
<dbReference type="Gene3D" id="3.30.70.100">
    <property type="match status" value="1"/>
</dbReference>
<gene>
    <name evidence="2" type="ORF">D1Z90_01935</name>
</gene>
<dbReference type="InterPro" id="IPR007138">
    <property type="entry name" value="ABM_dom"/>
</dbReference>
<proteinExistence type="predicted"/>